<dbReference type="InterPro" id="IPR051908">
    <property type="entry name" value="Ribosomal_N-acetyltransferase"/>
</dbReference>
<dbReference type="RefSeq" id="WP_187579572.1">
    <property type="nucleotide sequence ID" value="NZ_CP060713.1"/>
</dbReference>
<dbReference type="Gene3D" id="3.40.630.30">
    <property type="match status" value="2"/>
</dbReference>
<reference evidence="2 3" key="1">
    <citation type="submission" date="2020-08" db="EMBL/GenBank/DDBJ databases">
        <title>Genome sequence of Nocardioides mesophilus KACC 16243T.</title>
        <authorList>
            <person name="Hyun D.-W."/>
            <person name="Bae J.-W."/>
        </authorList>
    </citation>
    <scope>NUCLEOTIDE SEQUENCE [LARGE SCALE GENOMIC DNA]</scope>
    <source>
        <strain evidence="2 3">KACC 16243</strain>
    </source>
</reference>
<dbReference type="Pfam" id="PF13302">
    <property type="entry name" value="Acetyltransf_3"/>
    <property type="match status" value="2"/>
</dbReference>
<evidence type="ECO:0000313" key="3">
    <source>
        <dbReference type="Proteomes" id="UP000515947"/>
    </source>
</evidence>
<proteinExistence type="predicted"/>
<dbReference type="AlphaFoldDB" id="A0A7G9RDQ3"/>
<dbReference type="PANTHER" id="PTHR43441:SF10">
    <property type="entry name" value="ACETYLTRANSFERASE"/>
    <property type="match status" value="1"/>
</dbReference>
<name>A0A7G9RDQ3_9ACTN</name>
<feature type="domain" description="N-acetyltransferase" evidence="1">
    <location>
        <begin position="202"/>
        <end position="369"/>
    </location>
</feature>
<dbReference type="SUPFAM" id="SSF55729">
    <property type="entry name" value="Acyl-CoA N-acyltransferases (Nat)"/>
    <property type="match status" value="2"/>
</dbReference>
<dbReference type="PROSITE" id="PS51186">
    <property type="entry name" value="GNAT"/>
    <property type="match status" value="2"/>
</dbReference>
<dbReference type="InterPro" id="IPR016181">
    <property type="entry name" value="Acyl_CoA_acyltransferase"/>
</dbReference>
<dbReference type="InterPro" id="IPR000182">
    <property type="entry name" value="GNAT_dom"/>
</dbReference>
<dbReference type="EMBL" id="CP060713">
    <property type="protein sequence ID" value="QNN53728.1"/>
    <property type="molecule type" value="Genomic_DNA"/>
</dbReference>
<keyword evidence="3" id="KW-1185">Reference proteome</keyword>
<dbReference type="GO" id="GO:0005737">
    <property type="term" value="C:cytoplasm"/>
    <property type="evidence" value="ECO:0007669"/>
    <property type="project" value="TreeGrafter"/>
</dbReference>
<feature type="domain" description="N-acetyltransferase" evidence="1">
    <location>
        <begin position="15"/>
        <end position="182"/>
    </location>
</feature>
<dbReference type="GO" id="GO:1990189">
    <property type="term" value="F:protein N-terminal-serine acetyltransferase activity"/>
    <property type="evidence" value="ECO:0007669"/>
    <property type="project" value="TreeGrafter"/>
</dbReference>
<sequence length="381" mass="42333">MRFPEDVPVLTDGVVTLRAHHEGDLPALLEQAIDPVSVEWTTVPVPSSLETSRDYALKILPTNWEQDSGWAFAVEAADEAGQARFAGTVELRPEGERRAEIAYGAHPWARGRGVMERACRLLLDWGFRERRLETVIWWANRGNFASRRLAWRLGFSCDGTVRQWLPQRGTLRDAWVGALTSRQERSPQHPWWPVPRVVGRDVVLRPFDRSDVTRIVQACNDEQTSYWLSRMPAPYSREDAEEYVLGRAEGAASGDAVTWAVADPATDGLLGNISLFGVSRGHEAELGYWTHPAGRGRGLTKQAAALAVRHAFVPEEDGGLGLRRVSVFAAEGNLASRRVIESVGFTETGRDRLGIRLRDGSLVDSIGYDLLATEWAERNAG</sequence>
<gene>
    <name evidence="2" type="ORF">H9L09_04745</name>
</gene>
<dbReference type="GO" id="GO:0008999">
    <property type="term" value="F:protein-N-terminal-alanine acetyltransferase activity"/>
    <property type="evidence" value="ECO:0007669"/>
    <property type="project" value="TreeGrafter"/>
</dbReference>
<organism evidence="2 3">
    <name type="scientific">Nocardioides mesophilus</name>
    <dbReference type="NCBI Taxonomy" id="433659"/>
    <lineage>
        <taxon>Bacteria</taxon>
        <taxon>Bacillati</taxon>
        <taxon>Actinomycetota</taxon>
        <taxon>Actinomycetes</taxon>
        <taxon>Propionibacteriales</taxon>
        <taxon>Nocardioidaceae</taxon>
        <taxon>Nocardioides</taxon>
    </lineage>
</organism>
<accession>A0A7G9RDQ3</accession>
<dbReference type="Proteomes" id="UP000515947">
    <property type="component" value="Chromosome"/>
</dbReference>
<evidence type="ECO:0000313" key="2">
    <source>
        <dbReference type="EMBL" id="QNN53728.1"/>
    </source>
</evidence>
<keyword evidence="2" id="KW-0808">Transferase</keyword>
<dbReference type="PANTHER" id="PTHR43441">
    <property type="entry name" value="RIBOSOMAL-PROTEIN-SERINE ACETYLTRANSFERASE"/>
    <property type="match status" value="1"/>
</dbReference>
<protein>
    <submittedName>
        <fullName evidence="2">GNAT family N-acetyltransferase</fullName>
    </submittedName>
</protein>
<evidence type="ECO:0000259" key="1">
    <source>
        <dbReference type="PROSITE" id="PS51186"/>
    </source>
</evidence>
<dbReference type="KEGG" id="nmes:H9L09_04745"/>